<evidence type="ECO:0000256" key="6">
    <source>
        <dbReference type="ARBA" id="ARBA00022722"/>
    </source>
</evidence>
<keyword evidence="18" id="KW-0238">DNA-binding</keyword>
<comment type="function">
    <text evidence="1">The aspartyl protease (PR) mediates the proteolytic cleavages of the Gag and Gag-Pol polyproteins after assembly of the VLP.</text>
</comment>
<evidence type="ECO:0000259" key="23">
    <source>
        <dbReference type="PROSITE" id="PS50994"/>
    </source>
</evidence>
<evidence type="ECO:0000256" key="19">
    <source>
        <dbReference type="ARBA" id="ARBA00023172"/>
    </source>
</evidence>
<dbReference type="GO" id="GO:0003964">
    <property type="term" value="F:RNA-directed DNA polymerase activity"/>
    <property type="evidence" value="ECO:0007669"/>
    <property type="project" value="UniProtKB-KW"/>
</dbReference>
<comment type="catalytic activity">
    <reaction evidence="20">
        <text>DNA(n) + a 2'-deoxyribonucleoside 5'-triphosphate = DNA(n+1) + diphosphate</text>
        <dbReference type="Rhea" id="RHEA:22508"/>
        <dbReference type="Rhea" id="RHEA-COMP:17339"/>
        <dbReference type="Rhea" id="RHEA-COMP:17340"/>
        <dbReference type="ChEBI" id="CHEBI:33019"/>
        <dbReference type="ChEBI" id="CHEBI:61560"/>
        <dbReference type="ChEBI" id="CHEBI:173112"/>
        <dbReference type="EC" id="2.7.7.49"/>
    </reaction>
</comment>
<gene>
    <name evidence="24" type="ORF">BGHDH14_bghG002722000001001</name>
</gene>
<protein>
    <submittedName>
        <fullName evidence="24">Serine/threonine protein kinase domain protein</fullName>
    </submittedName>
</protein>
<organism evidence="24 25">
    <name type="scientific">Blumeria graminis f. sp. hordei (strain DH14)</name>
    <name type="common">Barley powdery mildew</name>
    <name type="synonym">Oidium monilioides f. sp. hordei</name>
    <dbReference type="NCBI Taxonomy" id="546991"/>
    <lineage>
        <taxon>Eukaryota</taxon>
        <taxon>Fungi</taxon>
        <taxon>Dikarya</taxon>
        <taxon>Ascomycota</taxon>
        <taxon>Pezizomycotina</taxon>
        <taxon>Leotiomycetes</taxon>
        <taxon>Erysiphales</taxon>
        <taxon>Erysiphaceae</taxon>
        <taxon>Blumeria</taxon>
        <taxon>Blumeria hordei</taxon>
    </lineage>
</organism>
<keyword evidence="3" id="KW-1188">Viral release from host cell</keyword>
<evidence type="ECO:0000256" key="15">
    <source>
        <dbReference type="ARBA" id="ARBA00022918"/>
    </source>
</evidence>
<keyword evidence="6" id="KW-0540">Nuclease</keyword>
<dbReference type="Pfam" id="PF22936">
    <property type="entry name" value="Pol_BBD"/>
    <property type="match status" value="1"/>
</dbReference>
<dbReference type="SUPFAM" id="SSF53098">
    <property type="entry name" value="Ribonuclease H-like"/>
    <property type="match status" value="1"/>
</dbReference>
<dbReference type="HOGENOM" id="CLU_020436_0_0_1"/>
<dbReference type="eggNOG" id="KOG0017">
    <property type="taxonomic scope" value="Eukaryota"/>
</dbReference>
<feature type="region of interest" description="Disordered" evidence="22">
    <location>
        <begin position="262"/>
        <end position="284"/>
    </location>
</feature>
<name>N1JF62_BLUG1</name>
<evidence type="ECO:0000256" key="11">
    <source>
        <dbReference type="ARBA" id="ARBA00022840"/>
    </source>
</evidence>
<dbReference type="InterPro" id="IPR036875">
    <property type="entry name" value="Znf_CCHC_sf"/>
</dbReference>
<dbReference type="GO" id="GO:0006508">
    <property type="term" value="P:proteolysis"/>
    <property type="evidence" value="ECO:0007669"/>
    <property type="project" value="UniProtKB-KW"/>
</dbReference>
<evidence type="ECO:0000256" key="13">
    <source>
        <dbReference type="ARBA" id="ARBA00022884"/>
    </source>
</evidence>
<feature type="region of interest" description="Disordered" evidence="22">
    <location>
        <begin position="1"/>
        <end position="24"/>
    </location>
</feature>
<dbReference type="InterPro" id="IPR039537">
    <property type="entry name" value="Retrotran_Ty1/copia-like"/>
</dbReference>
<dbReference type="GO" id="GO:0008270">
    <property type="term" value="F:zinc ion binding"/>
    <property type="evidence" value="ECO:0007669"/>
    <property type="project" value="InterPro"/>
</dbReference>
<keyword evidence="10" id="KW-0378">Hydrolase</keyword>
<dbReference type="AlphaFoldDB" id="N1JF62"/>
<evidence type="ECO:0000256" key="10">
    <source>
        <dbReference type="ARBA" id="ARBA00022801"/>
    </source>
</evidence>
<keyword evidence="8" id="KW-0547">Nucleotide-binding</keyword>
<accession>N1JF62</accession>
<evidence type="ECO:0000256" key="9">
    <source>
        <dbReference type="ARBA" id="ARBA00022759"/>
    </source>
</evidence>
<dbReference type="Gene3D" id="3.30.420.10">
    <property type="entry name" value="Ribonuclease H-like superfamily/Ribonuclease H"/>
    <property type="match status" value="1"/>
</dbReference>
<evidence type="ECO:0000256" key="4">
    <source>
        <dbReference type="ARBA" id="ARBA00022670"/>
    </source>
</evidence>
<evidence type="ECO:0000256" key="18">
    <source>
        <dbReference type="ARBA" id="ARBA00023125"/>
    </source>
</evidence>
<keyword evidence="11" id="KW-0067">ATP-binding</keyword>
<keyword evidence="17" id="KW-0917">Virion maturation</keyword>
<evidence type="ECO:0000256" key="1">
    <source>
        <dbReference type="ARBA" id="ARBA00002180"/>
    </source>
</evidence>
<evidence type="ECO:0000256" key="7">
    <source>
        <dbReference type="ARBA" id="ARBA00022723"/>
    </source>
</evidence>
<dbReference type="InterPro" id="IPR054722">
    <property type="entry name" value="PolX-like_BBD"/>
</dbReference>
<keyword evidence="16" id="KW-0239">DNA-directed DNA polymerase</keyword>
<evidence type="ECO:0000256" key="16">
    <source>
        <dbReference type="ARBA" id="ARBA00022932"/>
    </source>
</evidence>
<evidence type="ECO:0000256" key="20">
    <source>
        <dbReference type="ARBA" id="ARBA00048173"/>
    </source>
</evidence>
<feature type="compositionally biased region" description="Basic residues" evidence="22">
    <location>
        <begin position="262"/>
        <end position="272"/>
    </location>
</feature>
<dbReference type="InParanoid" id="N1JF62"/>
<dbReference type="PANTHER" id="PTHR42648:SF11">
    <property type="entry name" value="TRANSPOSON TY4-P GAG-POL POLYPROTEIN"/>
    <property type="match status" value="1"/>
</dbReference>
<dbReference type="PROSITE" id="PS50994">
    <property type="entry name" value="INTEGRASE"/>
    <property type="match status" value="1"/>
</dbReference>
<evidence type="ECO:0000256" key="12">
    <source>
        <dbReference type="ARBA" id="ARBA00022842"/>
    </source>
</evidence>
<reference evidence="24 25" key="1">
    <citation type="journal article" date="2010" name="Science">
        <title>Genome expansion and gene loss in powdery mildew fungi reveal tradeoffs in extreme parasitism.</title>
        <authorList>
            <person name="Spanu P.D."/>
            <person name="Abbott J.C."/>
            <person name="Amselem J."/>
            <person name="Burgis T.A."/>
            <person name="Soanes D.M."/>
            <person name="Stueber K."/>
            <person name="Ver Loren van Themaat E."/>
            <person name="Brown J.K.M."/>
            <person name="Butcher S.A."/>
            <person name="Gurr S.J."/>
            <person name="Lebrun M.-H."/>
            <person name="Ridout C.J."/>
            <person name="Schulze-Lefert P."/>
            <person name="Talbot N.J."/>
            <person name="Ahmadinejad N."/>
            <person name="Ametz C."/>
            <person name="Barton G.R."/>
            <person name="Benjdia M."/>
            <person name="Bidzinski P."/>
            <person name="Bindschedler L.V."/>
            <person name="Both M."/>
            <person name="Brewer M.T."/>
            <person name="Cadle-Davidson L."/>
            <person name="Cadle-Davidson M.M."/>
            <person name="Collemare J."/>
            <person name="Cramer R."/>
            <person name="Frenkel O."/>
            <person name="Godfrey D."/>
            <person name="Harriman J."/>
            <person name="Hoede C."/>
            <person name="King B.C."/>
            <person name="Klages S."/>
            <person name="Kleemann J."/>
            <person name="Knoll D."/>
            <person name="Koti P.S."/>
            <person name="Kreplak J."/>
            <person name="Lopez-Ruiz F.J."/>
            <person name="Lu X."/>
            <person name="Maekawa T."/>
            <person name="Mahanil S."/>
            <person name="Micali C."/>
            <person name="Milgroom M.G."/>
            <person name="Montana G."/>
            <person name="Noir S."/>
            <person name="O'Connell R.J."/>
            <person name="Oberhaensli S."/>
            <person name="Parlange F."/>
            <person name="Pedersen C."/>
            <person name="Quesneville H."/>
            <person name="Reinhardt R."/>
            <person name="Rott M."/>
            <person name="Sacristan S."/>
            <person name="Schmidt S.M."/>
            <person name="Schoen M."/>
            <person name="Skamnioti P."/>
            <person name="Sommer H."/>
            <person name="Stephens A."/>
            <person name="Takahara H."/>
            <person name="Thordal-Christensen H."/>
            <person name="Vigouroux M."/>
            <person name="Wessling R."/>
            <person name="Wicker T."/>
            <person name="Panstruga R."/>
        </authorList>
    </citation>
    <scope>NUCLEOTIDE SEQUENCE [LARGE SCALE GENOMIC DNA]</scope>
    <source>
        <strain evidence="24">DH14</strain>
    </source>
</reference>
<proteinExistence type="predicted"/>
<keyword evidence="4" id="KW-0645">Protease</keyword>
<dbReference type="SUPFAM" id="SSF57756">
    <property type="entry name" value="Retrovirus zinc finger-like domains"/>
    <property type="match status" value="1"/>
</dbReference>
<dbReference type="EMBL" id="CAUH01002722">
    <property type="protein sequence ID" value="CCU76537.1"/>
    <property type="molecule type" value="Genomic_DNA"/>
</dbReference>
<evidence type="ECO:0000313" key="25">
    <source>
        <dbReference type="Proteomes" id="UP000015441"/>
    </source>
</evidence>
<sequence length="694" mass="78997">MSSLTPSKPSLEAKTDFDETNESTSITISGIEFASTEELEDSLKESNKKTEIWTISTRLDSIERVTPVPKLTRSNWSQWRIAIKRLIFLTQSSAALLEEPPYNKTILMWSGWWAAKLKETAGDIRTAPSDNPRSILHEIVLISQSNVFSTVLSITTRFWNFHPGNLSLSSYIKEYQKRYHDLKEHCPITPDINHHMKYLFLFHVRNMQPELANRCRDMSYNDTISECLKWTSNTRVKGPSRRENQVKCNFCHNLGHVKNDCRKKKNSNKQNKHSTINEAQPGNRKHVLSVMESSENVSYQLDSGADYHVSGNENDFNSYSALSQTVRVAGGGSVATLGSGNILFPTSDGKIEHLHGAIHIAGETTRILSTAQLEKQGFSIRWPSYYKDVELIRPNGTVCATFRRESGRLIWRPNAKFNQSKIYSINRDWHTILGHPGQKAQFTTLKLAGIKGCKYPINCETCTKTKLTKIKGHGNLHTSSEFLDAIHMDLVSGQKSLFPTTIDKSTPAATWFLLAVDEYTSWKWSWPIYNKKTVPTTIQNFLESLRTQYNKAPKRIHSDSGTEFSNSELQDILHSRGIDWIKSSSHAPEQNEIAERNVRTVTEKMRALHLQSGLPLKLWPLILNAAINILNLTPNSHATQSPYFAVFNKIPNIKNLHPFGCRAFWLNPDQNKLKFQSQRGHLCRFSIHRGAYNP</sequence>
<keyword evidence="16" id="KW-0808">Transferase</keyword>
<keyword evidence="5" id="KW-0548">Nucleotidyltransferase</keyword>
<keyword evidence="14" id="KW-0229">DNA integration</keyword>
<dbReference type="GO" id="GO:0006310">
    <property type="term" value="P:DNA recombination"/>
    <property type="evidence" value="ECO:0007669"/>
    <property type="project" value="UniProtKB-KW"/>
</dbReference>
<evidence type="ECO:0000256" key="14">
    <source>
        <dbReference type="ARBA" id="ARBA00022908"/>
    </source>
</evidence>
<dbReference type="Pfam" id="PF00665">
    <property type="entry name" value="rve"/>
    <property type="match status" value="1"/>
</dbReference>
<comment type="catalytic activity">
    <reaction evidence="21">
        <text>DNA(n) + a 2'-deoxyribonucleoside 5'-triphosphate = DNA(n+1) + diphosphate</text>
        <dbReference type="Rhea" id="RHEA:22508"/>
        <dbReference type="Rhea" id="RHEA-COMP:17339"/>
        <dbReference type="Rhea" id="RHEA-COMP:17340"/>
        <dbReference type="ChEBI" id="CHEBI:33019"/>
        <dbReference type="ChEBI" id="CHEBI:61560"/>
        <dbReference type="ChEBI" id="CHEBI:173112"/>
        <dbReference type="EC" id="2.7.7.7"/>
    </reaction>
</comment>
<keyword evidence="9" id="KW-0255">Endonuclease</keyword>
<evidence type="ECO:0000256" key="21">
    <source>
        <dbReference type="ARBA" id="ARBA00049244"/>
    </source>
</evidence>
<evidence type="ECO:0000256" key="17">
    <source>
        <dbReference type="ARBA" id="ARBA00023113"/>
    </source>
</evidence>
<dbReference type="GO" id="GO:0015074">
    <property type="term" value="P:DNA integration"/>
    <property type="evidence" value="ECO:0007669"/>
    <property type="project" value="UniProtKB-KW"/>
</dbReference>
<dbReference type="GO" id="GO:0003723">
    <property type="term" value="F:RNA binding"/>
    <property type="evidence" value="ECO:0007669"/>
    <property type="project" value="UniProtKB-KW"/>
</dbReference>
<keyword evidence="7" id="KW-0479">Metal-binding</keyword>
<feature type="domain" description="Integrase catalytic" evidence="23">
    <location>
        <begin position="477"/>
        <end position="650"/>
    </location>
</feature>
<dbReference type="GO" id="GO:0004519">
    <property type="term" value="F:endonuclease activity"/>
    <property type="evidence" value="ECO:0007669"/>
    <property type="project" value="UniProtKB-KW"/>
</dbReference>
<keyword evidence="24" id="KW-0723">Serine/threonine-protein kinase</keyword>
<keyword evidence="13" id="KW-0694">RNA-binding</keyword>
<dbReference type="GO" id="GO:0003887">
    <property type="term" value="F:DNA-directed DNA polymerase activity"/>
    <property type="evidence" value="ECO:0007669"/>
    <property type="project" value="UniProtKB-KW"/>
</dbReference>
<evidence type="ECO:0000256" key="5">
    <source>
        <dbReference type="ARBA" id="ARBA00022695"/>
    </source>
</evidence>
<dbReference type="GO" id="GO:0005524">
    <property type="term" value="F:ATP binding"/>
    <property type="evidence" value="ECO:0007669"/>
    <property type="project" value="UniProtKB-KW"/>
</dbReference>
<dbReference type="InterPro" id="IPR001584">
    <property type="entry name" value="Integrase_cat-core"/>
</dbReference>
<keyword evidence="24" id="KW-0418">Kinase</keyword>
<dbReference type="GO" id="GO:0004674">
    <property type="term" value="F:protein serine/threonine kinase activity"/>
    <property type="evidence" value="ECO:0007669"/>
    <property type="project" value="UniProtKB-KW"/>
</dbReference>
<dbReference type="PANTHER" id="PTHR42648">
    <property type="entry name" value="TRANSPOSASE, PUTATIVE-RELATED"/>
    <property type="match status" value="1"/>
</dbReference>
<dbReference type="GO" id="GO:0005634">
    <property type="term" value="C:nucleus"/>
    <property type="evidence" value="ECO:0007669"/>
    <property type="project" value="UniProtKB-ARBA"/>
</dbReference>
<evidence type="ECO:0000256" key="22">
    <source>
        <dbReference type="SAM" id="MobiDB-lite"/>
    </source>
</evidence>
<keyword evidence="15" id="KW-0695">RNA-directed DNA polymerase</keyword>
<comment type="caution">
    <text evidence="24">The sequence shown here is derived from an EMBL/GenBank/DDBJ whole genome shotgun (WGS) entry which is preliminary data.</text>
</comment>
<keyword evidence="2" id="KW-0815">Transposition</keyword>
<evidence type="ECO:0000256" key="2">
    <source>
        <dbReference type="ARBA" id="ARBA00022578"/>
    </source>
</evidence>
<dbReference type="GO" id="GO:0003677">
    <property type="term" value="F:DNA binding"/>
    <property type="evidence" value="ECO:0007669"/>
    <property type="project" value="UniProtKB-KW"/>
</dbReference>
<dbReference type="OrthoDB" id="4363844at2759"/>
<evidence type="ECO:0000313" key="24">
    <source>
        <dbReference type="EMBL" id="CCU76537.1"/>
    </source>
</evidence>
<dbReference type="Proteomes" id="UP000015441">
    <property type="component" value="Unassembled WGS sequence"/>
</dbReference>
<keyword evidence="12" id="KW-0460">Magnesium</keyword>
<keyword evidence="25" id="KW-1185">Reference proteome</keyword>
<dbReference type="InterPro" id="IPR012337">
    <property type="entry name" value="RNaseH-like_sf"/>
</dbReference>
<keyword evidence="19" id="KW-0233">DNA recombination</keyword>
<evidence type="ECO:0000256" key="3">
    <source>
        <dbReference type="ARBA" id="ARBA00022612"/>
    </source>
</evidence>
<evidence type="ECO:0000256" key="8">
    <source>
        <dbReference type="ARBA" id="ARBA00022741"/>
    </source>
</evidence>
<dbReference type="STRING" id="546991.N1JF62"/>
<dbReference type="GO" id="GO:0032196">
    <property type="term" value="P:transposition"/>
    <property type="evidence" value="ECO:0007669"/>
    <property type="project" value="UniProtKB-KW"/>
</dbReference>
<dbReference type="GO" id="GO:0008233">
    <property type="term" value="F:peptidase activity"/>
    <property type="evidence" value="ECO:0007669"/>
    <property type="project" value="UniProtKB-KW"/>
</dbReference>
<dbReference type="InterPro" id="IPR036397">
    <property type="entry name" value="RNaseH_sf"/>
</dbReference>